<dbReference type="Gene3D" id="2.60.120.260">
    <property type="entry name" value="Galactose-binding domain-like"/>
    <property type="match status" value="1"/>
</dbReference>
<accession>A0A198AAG1</accession>
<dbReference type="AlphaFoldDB" id="A0A198AAG1"/>
<dbReference type="InterPro" id="IPR023296">
    <property type="entry name" value="Glyco_hydro_beta-prop_sf"/>
</dbReference>
<dbReference type="Gene3D" id="2.115.10.20">
    <property type="entry name" value="Glycosyl hydrolase domain, family 43"/>
    <property type="match status" value="1"/>
</dbReference>
<dbReference type="InterPro" id="IPR008979">
    <property type="entry name" value="Galactose-bd-like_sf"/>
</dbReference>
<dbReference type="CDD" id="cd08991">
    <property type="entry name" value="GH43_HoAraf43-like"/>
    <property type="match status" value="1"/>
</dbReference>
<name>A0A198AAG1_9BACL</name>
<dbReference type="InterPro" id="IPR006710">
    <property type="entry name" value="Glyco_hydro_43"/>
</dbReference>
<evidence type="ECO:0000313" key="4">
    <source>
        <dbReference type="EMBL" id="OAS18046.1"/>
    </source>
</evidence>
<dbReference type="STRING" id="1850517.A8708_27740"/>
<evidence type="ECO:0000256" key="3">
    <source>
        <dbReference type="ARBA" id="ARBA00023295"/>
    </source>
</evidence>
<reference evidence="4 5" key="1">
    <citation type="submission" date="2016-05" db="EMBL/GenBank/DDBJ databases">
        <title>Paenibacillus sp. 1ZS3-15 nov., isolated from the rhizosphere soil.</title>
        <authorList>
            <person name="Zhang X.X."/>
            <person name="Zhang J."/>
        </authorList>
    </citation>
    <scope>NUCLEOTIDE SEQUENCE [LARGE SCALE GENOMIC DNA]</scope>
    <source>
        <strain evidence="4 5">1ZS3-15</strain>
    </source>
</reference>
<dbReference type="SUPFAM" id="SSF75005">
    <property type="entry name" value="Arabinanase/levansucrase/invertase"/>
    <property type="match status" value="1"/>
</dbReference>
<proteinExistence type="inferred from homology"/>
<dbReference type="PANTHER" id="PTHR42812:SF5">
    <property type="entry name" value="ENDO-ARABINASE"/>
    <property type="match status" value="1"/>
</dbReference>
<sequence length="747" mass="82393">MALTLGQTYQNPFVLDQEWEDYGIGDPYVLRFDGTYYLYCSTKDRRVGVKAWSSDDLVNWRYEGLVTKEAISEGAYAPEVVYWNGAFYMYTSPAGKGHYVLQSDKPTGPFVAKTGNLGFTIDGSVFIDDDEKWYFTHAKLNGIMASPMKDPYTIEAGQQLNASLGHWTEGSMIIKRNGRYFITYTGNHVFSKGYRVNYGVNHESPIGAYTIPENNPILISTANDFNGLGHSATVMGPDLDSYYMVYHNLVGRSAEGPPLRKLNLDRLVFNGDKMSVLGPTHGSPQEVPRMPAFQDIPGAAPSADKWEPIRGARGKEIWVSKAMTGHRYTAEYNFRWYQAQAAGSSLDVIFAYGDADNYRSARVNKATMELSLTEWTNGVETVVATIPLPKETDLTKVHTVRIESGKSGTLLYWDGLLKIEEAAMKGRDGRIGYAWPQGEKPDLHFTAFSNEANGSSDVQALKPLPGMLEAVHAEFEGKPTIQSGITPDGSESVRLSKGKDGLHFRVNVREDGSYLLSLNAAKNSAGSTLKLEVNGTTKTLKLDASLFADHAAWTKVPLGEFELKAGTQWLSLHGAKGDVTLRYVEASPTVSVPEQAVIKPTAVGLVNRFGGDVGWTDYTVSFDVTLKANTSDEVGVLFRTTNESDFKDQVKDAFMGYTLAFHTDKVELRRVNYENTVEAASGSLLFKPGQTRHLSVKLKGSLIEVFSEDSDKSILTWRDPNAFLLGRVGLRGVSIAWTISPLTVTMK</sequence>
<evidence type="ECO:0000256" key="1">
    <source>
        <dbReference type="ARBA" id="ARBA00009865"/>
    </source>
</evidence>
<dbReference type="GO" id="GO:0004553">
    <property type="term" value="F:hydrolase activity, hydrolyzing O-glycosyl compounds"/>
    <property type="evidence" value="ECO:0007669"/>
    <property type="project" value="InterPro"/>
</dbReference>
<dbReference type="EMBL" id="LYPB01000069">
    <property type="protein sequence ID" value="OAS18046.1"/>
    <property type="molecule type" value="Genomic_DNA"/>
</dbReference>
<comment type="similarity">
    <text evidence="1">Belongs to the glycosyl hydrolase 43 family.</text>
</comment>
<dbReference type="Pfam" id="PF04616">
    <property type="entry name" value="Glyco_hydro_43"/>
    <property type="match status" value="1"/>
</dbReference>
<evidence type="ECO:0000256" key="2">
    <source>
        <dbReference type="ARBA" id="ARBA00022801"/>
    </source>
</evidence>
<dbReference type="Gene3D" id="2.60.120.560">
    <property type="entry name" value="Exo-inulinase, domain 1"/>
    <property type="match status" value="2"/>
</dbReference>
<evidence type="ECO:0000313" key="5">
    <source>
        <dbReference type="Proteomes" id="UP000078454"/>
    </source>
</evidence>
<keyword evidence="2 4" id="KW-0378">Hydrolase</keyword>
<dbReference type="GO" id="GO:0005975">
    <property type="term" value="P:carbohydrate metabolic process"/>
    <property type="evidence" value="ECO:0007669"/>
    <property type="project" value="InterPro"/>
</dbReference>
<dbReference type="PANTHER" id="PTHR42812">
    <property type="entry name" value="BETA-XYLOSIDASE"/>
    <property type="match status" value="1"/>
</dbReference>
<protein>
    <submittedName>
        <fullName evidence="4">Glycoside hydrolase</fullName>
    </submittedName>
</protein>
<keyword evidence="5" id="KW-1185">Reference proteome</keyword>
<dbReference type="SUPFAM" id="SSF49785">
    <property type="entry name" value="Galactose-binding domain-like"/>
    <property type="match status" value="1"/>
</dbReference>
<comment type="caution">
    <text evidence="4">The sequence shown here is derived from an EMBL/GenBank/DDBJ whole genome shotgun (WGS) entry which is preliminary data.</text>
</comment>
<dbReference type="Proteomes" id="UP000078454">
    <property type="component" value="Unassembled WGS sequence"/>
</dbReference>
<keyword evidence="3" id="KW-0326">Glycosidase</keyword>
<gene>
    <name evidence="4" type="ORF">A8708_27740</name>
</gene>
<organism evidence="4 5">
    <name type="scientific">Paenibacillus oryzisoli</name>
    <dbReference type="NCBI Taxonomy" id="1850517"/>
    <lineage>
        <taxon>Bacteria</taxon>
        <taxon>Bacillati</taxon>
        <taxon>Bacillota</taxon>
        <taxon>Bacilli</taxon>
        <taxon>Bacillales</taxon>
        <taxon>Paenibacillaceae</taxon>
        <taxon>Paenibacillus</taxon>
    </lineage>
</organism>
<dbReference type="InterPro" id="IPR051795">
    <property type="entry name" value="Glycosyl_Hydrlase_43"/>
</dbReference>